<sequence>MGKYVNRNNSFHEWLADNIARALEGKRETQSVVGMFFADIAEKLRKLYAAIAGDPKLAKYKPAPTVEAWVNDLFDGNIAAVRQVTGITGTKAGAESEHRPFARGRRIEPTTCAPEESWWHPARVRSEHGGVRRADALQPRVPHPGCARHHRPWA</sequence>
<organism evidence="1 2">
    <name type="scientific">Pseudoxanthomonas spadix (strain BD-a59)</name>
    <dbReference type="NCBI Taxonomy" id="1045855"/>
    <lineage>
        <taxon>Bacteria</taxon>
        <taxon>Pseudomonadati</taxon>
        <taxon>Pseudomonadota</taxon>
        <taxon>Gammaproteobacteria</taxon>
        <taxon>Lysobacterales</taxon>
        <taxon>Lysobacteraceae</taxon>
        <taxon>Pseudoxanthomonas</taxon>
    </lineage>
</organism>
<keyword evidence="2" id="KW-1185">Reference proteome</keyword>
<accession>G7UT41</accession>
<proteinExistence type="predicted"/>
<name>G7UT41_PSEUP</name>
<gene>
    <name evidence="1" type="ordered locus">DSC_07275</name>
</gene>
<dbReference type="Proteomes" id="UP000005870">
    <property type="component" value="Chromosome"/>
</dbReference>
<evidence type="ECO:0000313" key="2">
    <source>
        <dbReference type="Proteomes" id="UP000005870"/>
    </source>
</evidence>
<evidence type="ECO:0000313" key="1">
    <source>
        <dbReference type="EMBL" id="AER56106.1"/>
    </source>
</evidence>
<dbReference type="AlphaFoldDB" id="G7UT41"/>
<protein>
    <submittedName>
        <fullName evidence="1">Uncharacterized protein</fullName>
    </submittedName>
</protein>
<dbReference type="EMBL" id="CP003093">
    <property type="protein sequence ID" value="AER56106.1"/>
    <property type="molecule type" value="Genomic_DNA"/>
</dbReference>
<reference evidence="1 2" key="1">
    <citation type="journal article" date="2012" name="J. Bacteriol.">
        <title>Complete Genome Sequence of the BTEX-Degrading Bacterium Pseudoxanthomonas spadix BD-a59.</title>
        <authorList>
            <person name="Lee S.H."/>
            <person name="Jin H.M."/>
            <person name="Lee H.J."/>
            <person name="Kim J.M."/>
            <person name="Jeon C.O."/>
        </authorList>
    </citation>
    <scope>NUCLEOTIDE SEQUENCE [LARGE SCALE GENOMIC DNA]</scope>
    <source>
        <strain evidence="1 2">BD-a59</strain>
    </source>
</reference>
<dbReference type="KEGG" id="psd:DSC_07275"/>
<dbReference type="HOGENOM" id="CLU_1702795_0_0_6"/>
<dbReference type="RefSeq" id="WP_014160282.1">
    <property type="nucleotide sequence ID" value="NC_016147.2"/>
</dbReference>